<name>A0A1N6ECX3_9RHOB</name>
<dbReference type="Proteomes" id="UP000184932">
    <property type="component" value="Unassembled WGS sequence"/>
</dbReference>
<dbReference type="EMBL" id="FSRL01000001">
    <property type="protein sequence ID" value="SIN80737.1"/>
    <property type="molecule type" value="Genomic_DNA"/>
</dbReference>
<protein>
    <submittedName>
        <fullName evidence="1">Uncharacterized protein</fullName>
    </submittedName>
</protein>
<dbReference type="STRING" id="1217970.SAMN05444002_0594"/>
<keyword evidence="2" id="KW-1185">Reference proteome</keyword>
<dbReference type="AlphaFoldDB" id="A0A1N6ECX3"/>
<accession>A0A1N6ECX3</accession>
<sequence>MIFSCQYRLIDRRCPTDASARSGRFGRLFKAHGLLPDVRVRLFRTGEGRPRCGTVIALILSIATPACAADLPEGWAVFHDAIVERHIGETEGDEERWLIMRYLAPAIARDGGTLVYDDVSEAMDVLCNGPALETARSHESPIDQIVIALMDRVVERGQPDPEATQFIASYQVTETGCEWQ</sequence>
<evidence type="ECO:0000313" key="2">
    <source>
        <dbReference type="Proteomes" id="UP000184932"/>
    </source>
</evidence>
<dbReference type="RefSeq" id="WP_281249192.1">
    <property type="nucleotide sequence ID" value="NZ_FSRL01000001.1"/>
</dbReference>
<organism evidence="1 2">
    <name type="scientific">Vannielia litorea</name>
    <dbReference type="NCBI Taxonomy" id="1217970"/>
    <lineage>
        <taxon>Bacteria</taxon>
        <taxon>Pseudomonadati</taxon>
        <taxon>Pseudomonadota</taxon>
        <taxon>Alphaproteobacteria</taxon>
        <taxon>Rhodobacterales</taxon>
        <taxon>Paracoccaceae</taxon>
        <taxon>Vannielia</taxon>
    </lineage>
</organism>
<gene>
    <name evidence="1" type="ORF">SAMN05444002_0594</name>
</gene>
<dbReference type="InterPro" id="IPR045467">
    <property type="entry name" value="DUF6497"/>
</dbReference>
<evidence type="ECO:0000313" key="1">
    <source>
        <dbReference type="EMBL" id="SIN80737.1"/>
    </source>
</evidence>
<dbReference type="Pfam" id="PF20107">
    <property type="entry name" value="DUF6497"/>
    <property type="match status" value="1"/>
</dbReference>
<reference evidence="2" key="1">
    <citation type="submission" date="2016-11" db="EMBL/GenBank/DDBJ databases">
        <authorList>
            <person name="Varghese N."/>
            <person name="Submissions S."/>
        </authorList>
    </citation>
    <scope>NUCLEOTIDE SEQUENCE [LARGE SCALE GENOMIC DNA]</scope>
    <source>
        <strain evidence="2">DSM 29440</strain>
    </source>
</reference>
<proteinExistence type="predicted"/>